<protein>
    <submittedName>
        <fullName evidence="2">Alpha/beta hydrolase</fullName>
    </submittedName>
</protein>
<dbReference type="GO" id="GO:0016787">
    <property type="term" value="F:hydrolase activity"/>
    <property type="evidence" value="ECO:0007669"/>
    <property type="project" value="UniProtKB-KW"/>
</dbReference>
<sequence>MFKKSNSLVNISIFLYLVIMLFIFSIENKQVYAHPLLNKEETGLYTDFKEVTLNNAKANVIVTHGIGESSR</sequence>
<organism evidence="2 3">
    <name type="scientific">Candidatus Phytoplasma melaleucae</name>
    <dbReference type="NCBI Taxonomy" id="2982630"/>
    <lineage>
        <taxon>Bacteria</taxon>
        <taxon>Bacillati</taxon>
        <taxon>Mycoplasmatota</taxon>
        <taxon>Mollicutes</taxon>
        <taxon>Acholeplasmatales</taxon>
        <taxon>Acholeplasmataceae</taxon>
        <taxon>Candidatus Phytoplasma</taxon>
    </lineage>
</organism>
<feature type="non-terminal residue" evidence="2">
    <location>
        <position position="71"/>
    </location>
</feature>
<dbReference type="Proteomes" id="UP001172036">
    <property type="component" value="Unassembled WGS sequence"/>
</dbReference>
<dbReference type="EMBL" id="JAOSID010000003">
    <property type="protein sequence ID" value="MDO8168091.1"/>
    <property type="molecule type" value="Genomic_DNA"/>
</dbReference>
<evidence type="ECO:0000313" key="2">
    <source>
        <dbReference type="EMBL" id="MDO8168091.1"/>
    </source>
</evidence>
<feature type="transmembrane region" description="Helical" evidence="1">
    <location>
        <begin position="7"/>
        <end position="26"/>
    </location>
</feature>
<comment type="caution">
    <text evidence="2">The sequence shown here is derived from an EMBL/GenBank/DDBJ whole genome shotgun (WGS) entry which is preliminary data.</text>
</comment>
<accession>A0ABT9DDF7</accession>
<evidence type="ECO:0000313" key="3">
    <source>
        <dbReference type="Proteomes" id="UP001172036"/>
    </source>
</evidence>
<keyword evidence="1" id="KW-0812">Transmembrane</keyword>
<gene>
    <name evidence="2" type="ORF">OC680_01165</name>
</gene>
<keyword evidence="2" id="KW-0378">Hydrolase</keyword>
<evidence type="ECO:0000256" key="1">
    <source>
        <dbReference type="SAM" id="Phobius"/>
    </source>
</evidence>
<reference evidence="2 3" key="1">
    <citation type="journal article" date="2023" name="Int. J. Syst. Evol. Microbiol.">
        <title>The observation of taxonomic boundaries for the 16SrII and 16SrXXV phytoplasmas using genome-based delimitation.</title>
        <authorList>
            <person name="Rodrigues Jardim B."/>
            <person name="Tran-Nguyen L.T.T."/>
            <person name="Gambley C."/>
            <person name="Al-Sadi A.M."/>
            <person name="Al-Subhi A.M."/>
            <person name="Foissac X."/>
            <person name="Salar P."/>
            <person name="Cai H."/>
            <person name="Yang J.Y."/>
            <person name="Davis R."/>
            <person name="Jones L."/>
            <person name="Rodoni B."/>
            <person name="Constable F.E."/>
        </authorList>
    </citation>
    <scope>NUCLEOTIDE SEQUENCE [LARGE SCALE GENOMIC DNA]</scope>
    <source>
        <strain evidence="2">BAWM-155c</strain>
    </source>
</reference>
<keyword evidence="1" id="KW-0472">Membrane</keyword>
<keyword evidence="1" id="KW-1133">Transmembrane helix</keyword>
<name>A0ABT9DDF7_9MOLU</name>
<proteinExistence type="predicted"/>
<keyword evidence="3" id="KW-1185">Reference proteome</keyword>